<feature type="non-terminal residue" evidence="2">
    <location>
        <position position="1"/>
    </location>
</feature>
<sequence length="88" mass="9601">LADAVDCAVKEKKVECTFTIRRPDTCEAGSEGGDSAGFPLMFWPASERHNVQVQALTYTTQDLNHLGHDSPLSSAETGTHKRQKLLEG</sequence>
<organism evidence="2">
    <name type="scientific">Tetraselmis sp. GSL018</name>
    <dbReference type="NCBI Taxonomy" id="582737"/>
    <lineage>
        <taxon>Eukaryota</taxon>
        <taxon>Viridiplantae</taxon>
        <taxon>Chlorophyta</taxon>
        <taxon>core chlorophytes</taxon>
        <taxon>Chlorodendrophyceae</taxon>
        <taxon>Chlorodendrales</taxon>
        <taxon>Chlorodendraceae</taxon>
        <taxon>Tetraselmis</taxon>
    </lineage>
</organism>
<name>A0A061RVB6_9CHLO</name>
<feature type="region of interest" description="Disordered" evidence="1">
    <location>
        <begin position="66"/>
        <end position="88"/>
    </location>
</feature>
<dbReference type="AlphaFoldDB" id="A0A061RVB6"/>
<reference evidence="2" key="1">
    <citation type="submission" date="2014-05" db="EMBL/GenBank/DDBJ databases">
        <title>The transcriptome of the halophilic microalga Tetraselmis sp. GSL018 isolated from the Great Salt Lake, Utah.</title>
        <authorList>
            <person name="Jinkerson R.E."/>
            <person name="D'Adamo S."/>
            <person name="Posewitz M.C."/>
        </authorList>
    </citation>
    <scope>NUCLEOTIDE SEQUENCE</scope>
    <source>
        <strain evidence="2">GSL018</strain>
    </source>
</reference>
<evidence type="ECO:0000313" key="2">
    <source>
        <dbReference type="EMBL" id="JAC74516.1"/>
    </source>
</evidence>
<protein>
    <submittedName>
        <fullName evidence="2">Uncharacterized protein</fullName>
    </submittedName>
</protein>
<proteinExistence type="predicted"/>
<evidence type="ECO:0000256" key="1">
    <source>
        <dbReference type="SAM" id="MobiDB-lite"/>
    </source>
</evidence>
<gene>
    <name evidence="2" type="ORF">TSPGSL018_25719</name>
</gene>
<dbReference type="EMBL" id="GBEZ01011256">
    <property type="protein sequence ID" value="JAC74516.1"/>
    <property type="molecule type" value="Transcribed_RNA"/>
</dbReference>
<accession>A0A061RVB6</accession>